<comment type="similarity">
    <text evidence="2">Belongs to the class-II aminoacyl-tRNA synthetase family.</text>
</comment>
<dbReference type="GO" id="GO:0004829">
    <property type="term" value="F:threonine-tRNA ligase activity"/>
    <property type="evidence" value="ECO:0007669"/>
    <property type="project" value="UniProtKB-EC"/>
</dbReference>
<evidence type="ECO:0000256" key="8">
    <source>
        <dbReference type="ARBA" id="ARBA00023146"/>
    </source>
</evidence>
<keyword evidence="5" id="KW-0547">Nucleotide-binding</keyword>
<sequence>MRLCSLGATLRRLVDKPAARDPLPPPLRPLPPPHHRFSSTTTMARRAEAGTAHALGGEGSNRLGGPFTPTKQPEYVPHRIALFEQCFKDQEDARRAKAGRPINIELPDGTVKTGTAFETTPHTIAAEISKGLANAVIVAKVFYTETMSGEEGLVAADDDEEDEAEEIAESKICQEYASKLETDKGELWDLHRPLEGSCRMKLLKFDDPEGQHCFWHSSAHILGQCLEAEYGSHLTVGPALTSGFYYDCYMGDTPLTQEAFPVLNKHAERIAKEDQKFHRLVIAKEQALEMFKHNPFKVALISNKIPDGGKTTCYRCGPLIDLCKGPHLPSTGKVKAFEAFKNSSAYWLGKSDNDSLQRVYAISFPDKKQLTEHKRLIAKAEELDHRKVGAKQDLYFFDSNVSPGSCFWLPMGTRIYNKLIDFMKSEYRLRGFHEVISPNIYSCDLWKTSGHYQNYKENMYTFDVEKQEWGLKPMNCPGHCIMFQKMAPSYKQLPVRLADFGVLHRNEVSGSLTGLTRVRRFQQDDAHIFCRPDQITDEVMAALDFLFFVYKSFGFEFELKLSTRPKKALGAVDMWDEAEKDLAEALESTGLPWELNPADGAFYGPKIDIKLSDALKRTHQCGTIQLDFQLPIRFNLQYKTEEVTTGAAGGGGGGGKGGQSAPDAPTANGAAGDAASAQPAAGSSKGGEEFQEGVLKPGHKRPVIIHRAILGSVERMAAILVEHTEGRFPFWLSPRQAIVCPISEKSHHYALWVRQTLQDHGYYVEADTSSATVNKKILNAQHAQWNYILVVGEKESQSGTITVRRREDGPKDQVEMAMPQLLELFASLGTPCSKNLNSFKAYQPPGSHKQEHQQNQVVNGTINGTTLMHADNPGPRESPTNNPGSKKAHQSLGDKLRRSGSLTVEISDDGDLEAVLEQQPFIGGFRPSRRDADLYQQVVASNVPPKTPNMIRWYEQVAHFNEDQRATWR</sequence>
<dbReference type="Gene3D" id="3.40.50.800">
    <property type="entry name" value="Anticodon-binding domain"/>
    <property type="match status" value="1"/>
</dbReference>
<dbReference type="HAMAP" id="MF_00184">
    <property type="entry name" value="Thr_tRNA_synth"/>
    <property type="match status" value="1"/>
</dbReference>
<dbReference type="AlphaFoldDB" id="A0A7S1PDJ8"/>
<keyword evidence="4" id="KW-0436">Ligase</keyword>
<dbReference type="EMBL" id="HBGB01053985">
    <property type="protein sequence ID" value="CAD9076509.1"/>
    <property type="molecule type" value="Transcribed_RNA"/>
</dbReference>
<dbReference type="Pfam" id="PF03129">
    <property type="entry name" value="HGTP_anticodon"/>
    <property type="match status" value="1"/>
</dbReference>
<dbReference type="InterPro" id="IPR012947">
    <property type="entry name" value="tRNA_SAD"/>
</dbReference>
<dbReference type="InterPro" id="IPR033728">
    <property type="entry name" value="ThrRS_core"/>
</dbReference>
<evidence type="ECO:0000256" key="3">
    <source>
        <dbReference type="ARBA" id="ARBA00013163"/>
    </source>
</evidence>
<evidence type="ECO:0000256" key="7">
    <source>
        <dbReference type="ARBA" id="ARBA00022917"/>
    </source>
</evidence>
<evidence type="ECO:0000256" key="9">
    <source>
        <dbReference type="ARBA" id="ARBA00031900"/>
    </source>
</evidence>
<evidence type="ECO:0000259" key="13">
    <source>
        <dbReference type="PROSITE" id="PS51880"/>
    </source>
</evidence>
<dbReference type="Gene3D" id="3.10.20.30">
    <property type="match status" value="1"/>
</dbReference>
<evidence type="ECO:0000256" key="1">
    <source>
        <dbReference type="ARBA" id="ARBA00004496"/>
    </source>
</evidence>
<evidence type="ECO:0000256" key="5">
    <source>
        <dbReference type="ARBA" id="ARBA00022741"/>
    </source>
</evidence>
<accession>A0A7S1PDJ8</accession>
<dbReference type="InterPro" id="IPR045864">
    <property type="entry name" value="aa-tRNA-synth_II/BPL/LPL"/>
</dbReference>
<dbReference type="PROSITE" id="PS51880">
    <property type="entry name" value="TGS"/>
    <property type="match status" value="1"/>
</dbReference>
<comment type="catalytic activity">
    <reaction evidence="10">
        <text>tRNA(Thr) + L-threonine + ATP = L-threonyl-tRNA(Thr) + AMP + diphosphate + H(+)</text>
        <dbReference type="Rhea" id="RHEA:24624"/>
        <dbReference type="Rhea" id="RHEA-COMP:9670"/>
        <dbReference type="Rhea" id="RHEA-COMP:9704"/>
        <dbReference type="ChEBI" id="CHEBI:15378"/>
        <dbReference type="ChEBI" id="CHEBI:30616"/>
        <dbReference type="ChEBI" id="CHEBI:33019"/>
        <dbReference type="ChEBI" id="CHEBI:57926"/>
        <dbReference type="ChEBI" id="CHEBI:78442"/>
        <dbReference type="ChEBI" id="CHEBI:78534"/>
        <dbReference type="ChEBI" id="CHEBI:456215"/>
        <dbReference type="EC" id="6.1.1.3"/>
    </reaction>
</comment>
<feature type="region of interest" description="Disordered" evidence="11">
    <location>
        <begin position="647"/>
        <end position="693"/>
    </location>
</feature>
<dbReference type="GO" id="GO:0005524">
    <property type="term" value="F:ATP binding"/>
    <property type="evidence" value="ECO:0007669"/>
    <property type="project" value="UniProtKB-KW"/>
</dbReference>
<dbReference type="CDD" id="cd00771">
    <property type="entry name" value="ThrRS_core"/>
    <property type="match status" value="1"/>
</dbReference>
<comment type="subcellular location">
    <subcellularLocation>
        <location evidence="1">Cytoplasm</location>
    </subcellularLocation>
</comment>
<dbReference type="Gene3D" id="3.30.930.10">
    <property type="entry name" value="Bira Bifunctional Protein, Domain 2"/>
    <property type="match status" value="1"/>
</dbReference>
<dbReference type="Pfam" id="PF07973">
    <property type="entry name" value="tRNA_SAD"/>
    <property type="match status" value="1"/>
</dbReference>
<proteinExistence type="inferred from homology"/>
<keyword evidence="6" id="KW-0067">ATP-binding</keyword>
<dbReference type="SMART" id="SM00863">
    <property type="entry name" value="tRNA_SAD"/>
    <property type="match status" value="1"/>
</dbReference>
<feature type="region of interest" description="Disordered" evidence="11">
    <location>
        <begin position="864"/>
        <end position="899"/>
    </location>
</feature>
<name>A0A7S1PDJ8_9ALVE</name>
<gene>
    <name evidence="14" type="ORF">VBRA1451_LOCUS31597</name>
</gene>
<dbReference type="InterPro" id="IPR006195">
    <property type="entry name" value="aa-tRNA-synth_II"/>
</dbReference>
<keyword evidence="7" id="KW-0648">Protein biosynthesis</keyword>
<evidence type="ECO:0000259" key="12">
    <source>
        <dbReference type="PROSITE" id="PS50862"/>
    </source>
</evidence>
<evidence type="ECO:0000256" key="4">
    <source>
        <dbReference type="ARBA" id="ARBA00022598"/>
    </source>
</evidence>
<dbReference type="Pfam" id="PF00587">
    <property type="entry name" value="tRNA-synt_2b"/>
    <property type="match status" value="1"/>
</dbReference>
<dbReference type="Gene3D" id="3.30.980.10">
    <property type="entry name" value="Threonyl-trna Synthetase, Chain A, domain 2"/>
    <property type="match status" value="1"/>
</dbReference>
<dbReference type="SUPFAM" id="SSF55681">
    <property type="entry name" value="Class II aaRS and biotin synthetases"/>
    <property type="match status" value="1"/>
</dbReference>
<dbReference type="GO" id="GO:0006435">
    <property type="term" value="P:threonyl-tRNA aminoacylation"/>
    <property type="evidence" value="ECO:0007669"/>
    <property type="project" value="InterPro"/>
</dbReference>
<dbReference type="PANTHER" id="PTHR11451">
    <property type="entry name" value="THREONINE-TRNA LIGASE"/>
    <property type="match status" value="1"/>
</dbReference>
<reference evidence="14" key="1">
    <citation type="submission" date="2021-01" db="EMBL/GenBank/DDBJ databases">
        <authorList>
            <person name="Corre E."/>
            <person name="Pelletier E."/>
            <person name="Niang G."/>
            <person name="Scheremetjew M."/>
            <person name="Finn R."/>
            <person name="Kale V."/>
            <person name="Holt S."/>
            <person name="Cochrane G."/>
            <person name="Meng A."/>
            <person name="Brown T."/>
            <person name="Cohen L."/>
        </authorList>
    </citation>
    <scope>NUCLEOTIDE SEQUENCE</scope>
    <source>
        <strain evidence="14">CCMP3346</strain>
    </source>
</reference>
<dbReference type="InterPro" id="IPR002320">
    <property type="entry name" value="Thr-tRNA-ligase_IIa"/>
</dbReference>
<dbReference type="PROSITE" id="PS50862">
    <property type="entry name" value="AA_TRNA_LIGASE_II"/>
    <property type="match status" value="1"/>
</dbReference>
<evidence type="ECO:0000313" key="14">
    <source>
        <dbReference type="EMBL" id="CAD9076509.1"/>
    </source>
</evidence>
<dbReference type="EC" id="6.1.1.3" evidence="3"/>
<dbReference type="FunFam" id="3.30.980.10:FF:000005">
    <property type="entry name" value="Threonyl-tRNA synthetase, mitochondrial"/>
    <property type="match status" value="1"/>
</dbReference>
<dbReference type="InterPro" id="IPR047246">
    <property type="entry name" value="ThrRS_anticodon"/>
</dbReference>
<feature type="compositionally biased region" description="Low complexity" evidence="11">
    <location>
        <begin position="660"/>
        <end position="683"/>
    </location>
</feature>
<evidence type="ECO:0000256" key="10">
    <source>
        <dbReference type="ARBA" id="ARBA00049515"/>
    </source>
</evidence>
<evidence type="ECO:0000256" key="6">
    <source>
        <dbReference type="ARBA" id="ARBA00022840"/>
    </source>
</evidence>
<dbReference type="CDD" id="cd00860">
    <property type="entry name" value="ThrRS_anticodon"/>
    <property type="match status" value="1"/>
</dbReference>
<dbReference type="SUPFAM" id="SSF55186">
    <property type="entry name" value="ThrRS/AlaRS common domain"/>
    <property type="match status" value="1"/>
</dbReference>
<feature type="compositionally biased region" description="Pro residues" evidence="11">
    <location>
        <begin position="22"/>
        <end position="32"/>
    </location>
</feature>
<keyword evidence="8" id="KW-0030">Aminoacyl-tRNA synthetase</keyword>
<organism evidence="14">
    <name type="scientific">Vitrella brassicaformis</name>
    <dbReference type="NCBI Taxonomy" id="1169539"/>
    <lineage>
        <taxon>Eukaryota</taxon>
        <taxon>Sar</taxon>
        <taxon>Alveolata</taxon>
        <taxon>Colpodellida</taxon>
        <taxon>Vitrellaceae</taxon>
        <taxon>Vitrella</taxon>
    </lineage>
</organism>
<dbReference type="GO" id="GO:0005739">
    <property type="term" value="C:mitochondrion"/>
    <property type="evidence" value="ECO:0007669"/>
    <property type="project" value="TreeGrafter"/>
</dbReference>
<protein>
    <recommendedName>
        <fullName evidence="3">threonine--tRNA ligase</fullName>
        <ecNumber evidence="3">6.1.1.3</ecNumber>
    </recommendedName>
    <alternativeName>
        <fullName evidence="9">Threonyl-tRNA synthetase</fullName>
    </alternativeName>
</protein>
<dbReference type="InterPro" id="IPR002314">
    <property type="entry name" value="aa-tRNA-synt_IIb"/>
</dbReference>
<dbReference type="InterPro" id="IPR012675">
    <property type="entry name" value="Beta-grasp_dom_sf"/>
</dbReference>
<dbReference type="InterPro" id="IPR004095">
    <property type="entry name" value="TGS"/>
</dbReference>
<dbReference type="SUPFAM" id="SSF52954">
    <property type="entry name" value="Class II aaRS ABD-related"/>
    <property type="match status" value="1"/>
</dbReference>
<dbReference type="CDD" id="cd01667">
    <property type="entry name" value="TGS_ThrRS"/>
    <property type="match status" value="1"/>
</dbReference>
<dbReference type="InterPro" id="IPR004154">
    <property type="entry name" value="Anticodon-bd"/>
</dbReference>
<feature type="region of interest" description="Disordered" evidence="11">
    <location>
        <begin position="15"/>
        <end position="34"/>
    </location>
</feature>
<evidence type="ECO:0000256" key="11">
    <source>
        <dbReference type="SAM" id="MobiDB-lite"/>
    </source>
</evidence>
<feature type="domain" description="Aminoacyl-transfer RNA synthetases class-II family profile" evidence="12">
    <location>
        <begin position="384"/>
        <end position="729"/>
    </location>
</feature>
<dbReference type="NCBIfam" id="TIGR00418">
    <property type="entry name" value="thrS"/>
    <property type="match status" value="1"/>
</dbReference>
<feature type="domain" description="TGS" evidence="13">
    <location>
        <begin position="100"/>
        <end position="204"/>
    </location>
</feature>
<dbReference type="InterPro" id="IPR018163">
    <property type="entry name" value="Thr/Ala-tRNA-synth_IIc_edit"/>
</dbReference>
<dbReference type="InterPro" id="IPR036621">
    <property type="entry name" value="Anticodon-bd_dom_sf"/>
</dbReference>
<evidence type="ECO:0000256" key="2">
    <source>
        <dbReference type="ARBA" id="ARBA00008226"/>
    </source>
</evidence>
<dbReference type="PANTHER" id="PTHR11451:SF46">
    <property type="entry name" value="THREONINE--TRNA LIGASE"/>
    <property type="match status" value="1"/>
</dbReference>
<feature type="compositionally biased region" description="Gly residues" evidence="11">
    <location>
        <begin position="647"/>
        <end position="658"/>
    </location>
</feature>
<dbReference type="PRINTS" id="PR01047">
    <property type="entry name" value="TRNASYNTHTHR"/>
</dbReference>